<evidence type="ECO:0000313" key="3">
    <source>
        <dbReference type="WBParaSite" id="BPAG_0000276401-mRNA-1"/>
    </source>
</evidence>
<dbReference type="Proteomes" id="UP000278627">
    <property type="component" value="Unassembled WGS sequence"/>
</dbReference>
<reference evidence="3" key="1">
    <citation type="submission" date="2017-02" db="UniProtKB">
        <authorList>
            <consortium name="WormBaseParasite"/>
        </authorList>
    </citation>
    <scope>IDENTIFICATION</scope>
</reference>
<keyword evidence="2" id="KW-1185">Reference proteome</keyword>
<organism evidence="3">
    <name type="scientific">Brugia pahangi</name>
    <name type="common">Filarial nematode worm</name>
    <dbReference type="NCBI Taxonomy" id="6280"/>
    <lineage>
        <taxon>Eukaryota</taxon>
        <taxon>Metazoa</taxon>
        <taxon>Ecdysozoa</taxon>
        <taxon>Nematoda</taxon>
        <taxon>Chromadorea</taxon>
        <taxon>Rhabditida</taxon>
        <taxon>Spirurina</taxon>
        <taxon>Spiruromorpha</taxon>
        <taxon>Filarioidea</taxon>
        <taxon>Onchocercidae</taxon>
        <taxon>Brugia</taxon>
    </lineage>
</organism>
<dbReference type="EMBL" id="UZAD01000487">
    <property type="protein sequence ID" value="VDN83920.1"/>
    <property type="molecule type" value="Genomic_DNA"/>
</dbReference>
<gene>
    <name evidence="1" type="ORF">BPAG_LOCUS2734</name>
</gene>
<evidence type="ECO:0000313" key="1">
    <source>
        <dbReference type="EMBL" id="VDN83920.1"/>
    </source>
</evidence>
<name>A0A0N4T3I4_BRUPA</name>
<protein>
    <submittedName>
        <fullName evidence="1 3">Uncharacterized protein</fullName>
    </submittedName>
</protein>
<sequence length="70" mass="8222">MTGSAIFVRSLAFELQEPGRQQLKRPKRMRFETNNEVRCAPPCIEYKYRKGFSRYALILLHVLFKSVAET</sequence>
<reference evidence="1 2" key="2">
    <citation type="submission" date="2018-11" db="EMBL/GenBank/DDBJ databases">
        <authorList>
            <consortium name="Pathogen Informatics"/>
        </authorList>
    </citation>
    <scope>NUCLEOTIDE SEQUENCE [LARGE SCALE GENOMIC DNA]</scope>
</reference>
<dbReference type="WBParaSite" id="BPAG_0000276401-mRNA-1">
    <property type="protein sequence ID" value="BPAG_0000276401-mRNA-1"/>
    <property type="gene ID" value="BPAG_0000276401"/>
</dbReference>
<dbReference type="AlphaFoldDB" id="A0A0N4T3I4"/>
<proteinExistence type="predicted"/>
<evidence type="ECO:0000313" key="2">
    <source>
        <dbReference type="Proteomes" id="UP000278627"/>
    </source>
</evidence>
<accession>A0A0N4T3I4</accession>